<evidence type="ECO:0000313" key="4">
    <source>
        <dbReference type="EMBL" id="TVX97662.1"/>
    </source>
</evidence>
<keyword evidence="4" id="KW-0969">Cilium</keyword>
<dbReference type="Pfam" id="PF03963">
    <property type="entry name" value="FlgD"/>
    <property type="match status" value="1"/>
</dbReference>
<dbReference type="OrthoDB" id="280334at2"/>
<evidence type="ECO:0000256" key="1">
    <source>
        <dbReference type="ARBA" id="ARBA00010577"/>
    </source>
</evidence>
<proteinExistence type="inferred from homology"/>
<dbReference type="EMBL" id="VNJJ01000011">
    <property type="protein sequence ID" value="TVX97662.1"/>
    <property type="molecule type" value="Genomic_DNA"/>
</dbReference>
<feature type="compositionally biased region" description="Acidic residues" evidence="3">
    <location>
        <begin position="148"/>
        <end position="160"/>
    </location>
</feature>
<dbReference type="InterPro" id="IPR005648">
    <property type="entry name" value="FlgD"/>
</dbReference>
<protein>
    <submittedName>
        <fullName evidence="4">Flagellar hook assembly protein FlgD</fullName>
    </submittedName>
</protein>
<evidence type="ECO:0000256" key="3">
    <source>
        <dbReference type="SAM" id="MobiDB-lite"/>
    </source>
</evidence>
<dbReference type="AlphaFoldDB" id="A0A559JCR2"/>
<reference evidence="4 5" key="1">
    <citation type="submission" date="2019-07" db="EMBL/GenBank/DDBJ databases">
        <authorList>
            <person name="Kim J."/>
        </authorList>
    </citation>
    <scope>NUCLEOTIDE SEQUENCE [LARGE SCALE GENOMIC DNA]</scope>
    <source>
        <strain evidence="4 5">G13</strain>
    </source>
</reference>
<comment type="caution">
    <text evidence="4">The sequence shown here is derived from an EMBL/GenBank/DDBJ whole genome shotgun (WGS) entry which is preliminary data.</text>
</comment>
<keyword evidence="4" id="KW-0282">Flagellum</keyword>
<keyword evidence="5" id="KW-1185">Reference proteome</keyword>
<evidence type="ECO:0000256" key="2">
    <source>
        <dbReference type="ARBA" id="ARBA00022795"/>
    </source>
</evidence>
<organism evidence="4 5">
    <name type="scientific">Cohnella terricola</name>
    <dbReference type="NCBI Taxonomy" id="1289167"/>
    <lineage>
        <taxon>Bacteria</taxon>
        <taxon>Bacillati</taxon>
        <taxon>Bacillota</taxon>
        <taxon>Bacilli</taxon>
        <taxon>Bacillales</taxon>
        <taxon>Paenibacillaceae</taxon>
        <taxon>Cohnella</taxon>
    </lineage>
</organism>
<keyword evidence="4" id="KW-0966">Cell projection</keyword>
<dbReference type="Proteomes" id="UP000316330">
    <property type="component" value="Unassembled WGS sequence"/>
</dbReference>
<feature type="region of interest" description="Disordered" evidence="3">
    <location>
        <begin position="142"/>
        <end position="166"/>
    </location>
</feature>
<sequence length="166" mass="18404">MADAISTKNIWPNYAKENVQAKAREPIKQLGKDEFLQILVTQLRNQDPLQPMQDKEFIAQMAQFSSLEQMLNMTKEITALKQSAGMATGLIGKQIEWYDETDPTAESVVKRGIVDSIIWTKGIQYAQVGTIGIPIDEIISISNPTEESSPEEGSSGEEQTEVTGNE</sequence>
<dbReference type="RefSeq" id="WP_144704976.1">
    <property type="nucleotide sequence ID" value="NZ_VNJJ01000011.1"/>
</dbReference>
<evidence type="ECO:0000313" key="5">
    <source>
        <dbReference type="Proteomes" id="UP000316330"/>
    </source>
</evidence>
<accession>A0A559JCR2</accession>
<comment type="similarity">
    <text evidence="1">Belongs to the FlgD family.</text>
</comment>
<dbReference type="GO" id="GO:0044781">
    <property type="term" value="P:bacterial-type flagellum organization"/>
    <property type="evidence" value="ECO:0007669"/>
    <property type="project" value="UniProtKB-KW"/>
</dbReference>
<name>A0A559JCR2_9BACL</name>
<gene>
    <name evidence="4" type="primary">flgD</name>
    <name evidence="4" type="ORF">FPZ45_17975</name>
</gene>
<keyword evidence="2" id="KW-1005">Bacterial flagellum biogenesis</keyword>